<dbReference type="InterPro" id="IPR001611">
    <property type="entry name" value="Leu-rich_rpt"/>
</dbReference>
<evidence type="ECO:0000313" key="5">
    <source>
        <dbReference type="Proteomes" id="UP000242188"/>
    </source>
</evidence>
<dbReference type="Gene3D" id="3.80.10.10">
    <property type="entry name" value="Ribonuclease Inhibitor"/>
    <property type="match status" value="7"/>
</dbReference>
<accession>A0A210QFD0</accession>
<evidence type="ECO:0000256" key="2">
    <source>
        <dbReference type="ARBA" id="ARBA00022737"/>
    </source>
</evidence>
<dbReference type="STRING" id="6573.A0A210QFD0"/>
<dbReference type="Proteomes" id="UP000242188">
    <property type="component" value="Unassembled WGS sequence"/>
</dbReference>
<protein>
    <submittedName>
        <fullName evidence="4">Leucine-rich repeat-containing protein 9</fullName>
    </submittedName>
</protein>
<dbReference type="Pfam" id="PF14580">
    <property type="entry name" value="LRR_9"/>
    <property type="match status" value="2"/>
</dbReference>
<dbReference type="PANTHER" id="PTHR46652">
    <property type="entry name" value="LEUCINE-RICH REPEAT AND IQ DOMAIN-CONTAINING PROTEIN 1-RELATED"/>
    <property type="match status" value="1"/>
</dbReference>
<dbReference type="InterPro" id="IPR025875">
    <property type="entry name" value="Leu-rich_rpt_4"/>
</dbReference>
<evidence type="ECO:0000313" key="4">
    <source>
        <dbReference type="EMBL" id="OWF47452.1"/>
    </source>
</evidence>
<dbReference type="PROSITE" id="PS51450">
    <property type="entry name" value="LRR"/>
    <property type="match status" value="15"/>
</dbReference>
<dbReference type="SUPFAM" id="SSF52075">
    <property type="entry name" value="Outer arm dynein light chain 1"/>
    <property type="match status" value="1"/>
</dbReference>
<organism evidence="4 5">
    <name type="scientific">Mizuhopecten yessoensis</name>
    <name type="common">Japanese scallop</name>
    <name type="synonym">Patinopecten yessoensis</name>
    <dbReference type="NCBI Taxonomy" id="6573"/>
    <lineage>
        <taxon>Eukaryota</taxon>
        <taxon>Metazoa</taxon>
        <taxon>Spiralia</taxon>
        <taxon>Lophotrochozoa</taxon>
        <taxon>Mollusca</taxon>
        <taxon>Bivalvia</taxon>
        <taxon>Autobranchia</taxon>
        <taxon>Pteriomorphia</taxon>
        <taxon>Pectinida</taxon>
        <taxon>Pectinoidea</taxon>
        <taxon>Pectinidae</taxon>
        <taxon>Mizuhopecten</taxon>
    </lineage>
</organism>
<dbReference type="SMART" id="SM00365">
    <property type="entry name" value="LRR_SD22"/>
    <property type="match status" value="20"/>
</dbReference>
<feature type="region of interest" description="Disordered" evidence="3">
    <location>
        <begin position="1"/>
        <end position="58"/>
    </location>
</feature>
<reference evidence="4 5" key="1">
    <citation type="journal article" date="2017" name="Nat. Ecol. Evol.">
        <title>Scallop genome provides insights into evolution of bilaterian karyotype and development.</title>
        <authorList>
            <person name="Wang S."/>
            <person name="Zhang J."/>
            <person name="Jiao W."/>
            <person name="Li J."/>
            <person name="Xun X."/>
            <person name="Sun Y."/>
            <person name="Guo X."/>
            <person name="Huan P."/>
            <person name="Dong B."/>
            <person name="Zhang L."/>
            <person name="Hu X."/>
            <person name="Sun X."/>
            <person name="Wang J."/>
            <person name="Zhao C."/>
            <person name="Wang Y."/>
            <person name="Wang D."/>
            <person name="Huang X."/>
            <person name="Wang R."/>
            <person name="Lv J."/>
            <person name="Li Y."/>
            <person name="Zhang Z."/>
            <person name="Liu B."/>
            <person name="Lu W."/>
            <person name="Hui Y."/>
            <person name="Liang J."/>
            <person name="Zhou Z."/>
            <person name="Hou R."/>
            <person name="Li X."/>
            <person name="Liu Y."/>
            <person name="Li H."/>
            <person name="Ning X."/>
            <person name="Lin Y."/>
            <person name="Zhao L."/>
            <person name="Xing Q."/>
            <person name="Dou J."/>
            <person name="Li Y."/>
            <person name="Mao J."/>
            <person name="Guo H."/>
            <person name="Dou H."/>
            <person name="Li T."/>
            <person name="Mu C."/>
            <person name="Jiang W."/>
            <person name="Fu Q."/>
            <person name="Fu X."/>
            <person name="Miao Y."/>
            <person name="Liu J."/>
            <person name="Yu Q."/>
            <person name="Li R."/>
            <person name="Liao H."/>
            <person name="Li X."/>
            <person name="Kong Y."/>
            <person name="Jiang Z."/>
            <person name="Chourrout D."/>
            <person name="Li R."/>
            <person name="Bao Z."/>
        </authorList>
    </citation>
    <scope>NUCLEOTIDE SEQUENCE [LARGE SCALE GENOMIC DNA]</scope>
    <source>
        <strain evidence="4 5">PY_sf001</strain>
    </source>
</reference>
<feature type="compositionally biased region" description="Polar residues" evidence="3">
    <location>
        <begin position="42"/>
        <end position="52"/>
    </location>
</feature>
<feature type="compositionally biased region" description="Low complexity" evidence="3">
    <location>
        <begin position="1"/>
        <end position="41"/>
    </location>
</feature>
<evidence type="ECO:0000256" key="3">
    <source>
        <dbReference type="SAM" id="MobiDB-lite"/>
    </source>
</evidence>
<dbReference type="InterPro" id="IPR003591">
    <property type="entry name" value="Leu-rich_rpt_typical-subtyp"/>
</dbReference>
<dbReference type="SMART" id="SM00364">
    <property type="entry name" value="LRR_BAC"/>
    <property type="match status" value="5"/>
</dbReference>
<gene>
    <name evidence="4" type="ORF">KP79_PYT10338</name>
</gene>
<dbReference type="SUPFAM" id="SSF52058">
    <property type="entry name" value="L domain-like"/>
    <property type="match status" value="2"/>
</dbReference>
<dbReference type="EMBL" id="NEDP02003892">
    <property type="protein sequence ID" value="OWF47452.1"/>
    <property type="molecule type" value="Genomic_DNA"/>
</dbReference>
<dbReference type="SMART" id="SM00369">
    <property type="entry name" value="LRR_TYP"/>
    <property type="match status" value="14"/>
</dbReference>
<keyword evidence="2" id="KW-0677">Repeat</keyword>
<sequence>MSLSNGSLSGSLSGSSSGGLLRPSGSTMETGGTISGQQTGSLIGSTSQSATKPKSMKEEEDEILREICSVNGLNYNKIENGEVFTCTVLEMFFSGMPRIVAMRHFPNVTCLTVVDQQIQKIEGLSCLTNLKELWISETEVKRIESIGSLKKLQKLYLFCNKISKIENLDHLVDLEVLWLNSNSIVHIENLSSLCKLRELNLAQNCITKIGHTLDANQSIEDLNLSGNNISSLRDLTHLMRLSKLKSLSMKDPNYSPAPVSLLCNYSTHVLYHMPHLATLDTYDVSKSIVDMAETTVMKKKMYYNMRVKTVRRNMVDILSKMEIYKQRLHEFPRERIRALASAIKEVRSELEEMHDFNILVPVRKASNSSNDEEEEQEDEDAELVLTVEIENQARLQHLDENGAFAAKLTAIKERMKKWEKKSAEIESFMKEAVKQLQQSCDTLVNRMVLELESGGNVRFEEGTTSDVWFSSCHDLVLSRFCATDFKDHGISGVKIHRIIRVHNRMLRTQFDEKLVTIVDDGDGEYYPCNRNTSYKKQLEYLFWMWDPLLLGGVQEPMRVLEEGYMDSNTYKDLGRDGAVPLSNSLSLADRHRIKHLTKTSNKVDACPFRYGHLIISKVYLGKSVKAMDDRQITRSSYPKIDAVFKPRKMCQGIESHGDGSNSCECSARQCEWYIFDNELVLPEYIVEFEYVTKFRPRSPFSYFNDLLLDNRECKLPAVPHGEEEKQTDDDVLNMEPVPKQRPRMVGLTEELLLKAANTDSLENITVLNLHGNGLTKLRSLQALKSLRRLVVSFNDLTKLDDLAYTSLEYLDAGFNKISTLEGMKNMYKLKFLDLSWNKLLHTRDELSILRKHICNLVTLDLRSNNWQKPENLRLRVIGRLKSLTLLDGSAVTENEATSALRVAAGSRISQLSLLTHGRTDESKPRSLNLLGIAQILEKMSRLKPEKFGESDSQWYSKVTTLNMDNQHITKLSGLERMDNLKYATFNNNDITKIEGLDQCTSLEELSLENNCVARLEGISKLVNLRRLSLGSNYITSVENAGLQFLVLLVYLSMENNKLTSLAGMQKMSSLVELYVGNNLIYSVREVFYLKVLSNLVILDLFGNPVATEIDNYRLFVIYHLKNLKALDGVAIIMKRVGQLEATEGSMAKDTFGGRLTPDFVAEKLSHSNFQDVRELDLPNCSIRIVDLGAGDTFINLRSVNLEHNNLTSFSGLIHLPNIRVLCLNHNHIECIMPKSKPVPRQKTQVTMANVRNLDFLNDGNLTPIMENLEVLHLGYNSIKDMATLQLSRLTSLKALFLQGNDITKVEGIEGLHDLRELVLDRNRIKNISEMSFANQWNLQELHMEENRIRDLSNLNCMEHLQRMYLGSNRIQEVSELQKLEGLVNLIEISLVNNAAARRHLHRPILVFKLKQLLVIDGLPVSEEERTKAELYFMDQQPVMTAQGPVSDGTLPGIGQYKTQVPVKVTTMNLGTSPMWNGGVMYDNEPTDSMQRGGGRRRATKGSENGNGVGLNRGNTVVNMQQGQGYGGFSYTTNAGNRPQFYLNQIPYVNPPTQSEYVEWFSRINQAKNNKR</sequence>
<dbReference type="OrthoDB" id="1517790at2759"/>
<dbReference type="PANTHER" id="PTHR46652:SF3">
    <property type="entry name" value="LEUCINE-RICH REPEAT-CONTAINING PROTEIN 9"/>
    <property type="match status" value="1"/>
</dbReference>
<dbReference type="Pfam" id="PF12799">
    <property type="entry name" value="LRR_4"/>
    <property type="match status" value="1"/>
</dbReference>
<evidence type="ECO:0000256" key="1">
    <source>
        <dbReference type="ARBA" id="ARBA00022614"/>
    </source>
</evidence>
<feature type="region of interest" description="Disordered" evidence="3">
    <location>
        <begin position="1487"/>
        <end position="1513"/>
    </location>
</feature>
<proteinExistence type="predicted"/>
<keyword evidence="1" id="KW-0433">Leucine-rich repeat</keyword>
<dbReference type="InterPro" id="IPR050836">
    <property type="entry name" value="SDS22/Internalin_LRR"/>
</dbReference>
<dbReference type="InterPro" id="IPR032675">
    <property type="entry name" value="LRR_dom_sf"/>
</dbReference>
<name>A0A210QFD0_MIZYE</name>
<keyword evidence="5" id="KW-1185">Reference proteome</keyword>
<comment type="caution">
    <text evidence="4">The sequence shown here is derived from an EMBL/GenBank/DDBJ whole genome shotgun (WGS) entry which is preliminary data.</text>
</comment>